<dbReference type="Pfam" id="PF05699">
    <property type="entry name" value="Dimer_Tnp_hAT"/>
    <property type="match status" value="1"/>
</dbReference>
<dbReference type="GO" id="GO:0008270">
    <property type="term" value="F:zinc ion binding"/>
    <property type="evidence" value="ECO:0007669"/>
    <property type="project" value="UniProtKB-KW"/>
</dbReference>
<feature type="region of interest" description="Disordered" evidence="6">
    <location>
        <begin position="699"/>
        <end position="740"/>
    </location>
</feature>
<dbReference type="GO" id="GO:0005634">
    <property type="term" value="C:nucleus"/>
    <property type="evidence" value="ECO:0007669"/>
    <property type="project" value="UniProtKB-SubCell"/>
</dbReference>
<protein>
    <recommendedName>
        <fullName evidence="7">HAT C-terminal dimerisation domain-containing protein</fullName>
    </recommendedName>
</protein>
<dbReference type="PANTHER" id="PTHR46481:SF10">
    <property type="entry name" value="ZINC FINGER BED DOMAIN-CONTAINING PROTEIN 39"/>
    <property type="match status" value="1"/>
</dbReference>
<evidence type="ECO:0000256" key="1">
    <source>
        <dbReference type="ARBA" id="ARBA00004123"/>
    </source>
</evidence>
<feature type="region of interest" description="Disordered" evidence="6">
    <location>
        <begin position="32"/>
        <end position="58"/>
    </location>
</feature>
<evidence type="ECO:0000313" key="8">
    <source>
        <dbReference type="EMBL" id="KAJ6041317.1"/>
    </source>
</evidence>
<keyword evidence="4" id="KW-0862">Zinc</keyword>
<reference evidence="8" key="1">
    <citation type="journal article" date="2023" name="IMA Fungus">
        <title>Comparative genomic study of the Penicillium genus elucidates a diverse pangenome and 15 lateral gene transfer events.</title>
        <authorList>
            <person name="Petersen C."/>
            <person name="Sorensen T."/>
            <person name="Nielsen M.R."/>
            <person name="Sondergaard T.E."/>
            <person name="Sorensen J.L."/>
            <person name="Fitzpatrick D.A."/>
            <person name="Frisvad J.C."/>
            <person name="Nielsen K.L."/>
        </authorList>
    </citation>
    <scope>NUCLEOTIDE SEQUENCE</scope>
    <source>
        <strain evidence="8">IBT 15450</strain>
    </source>
</reference>
<evidence type="ECO:0000256" key="6">
    <source>
        <dbReference type="SAM" id="MobiDB-lite"/>
    </source>
</evidence>
<evidence type="ECO:0000256" key="4">
    <source>
        <dbReference type="ARBA" id="ARBA00022833"/>
    </source>
</evidence>
<evidence type="ECO:0000259" key="7">
    <source>
        <dbReference type="Pfam" id="PF05699"/>
    </source>
</evidence>
<dbReference type="PANTHER" id="PTHR46481">
    <property type="entry name" value="ZINC FINGER BED DOMAIN-CONTAINING PROTEIN 4"/>
    <property type="match status" value="1"/>
</dbReference>
<evidence type="ECO:0000313" key="9">
    <source>
        <dbReference type="Proteomes" id="UP001219568"/>
    </source>
</evidence>
<dbReference type="SMART" id="SM00614">
    <property type="entry name" value="ZnF_BED"/>
    <property type="match status" value="1"/>
</dbReference>
<organism evidence="8 9">
    <name type="scientific">Penicillium canescens</name>
    <dbReference type="NCBI Taxonomy" id="5083"/>
    <lineage>
        <taxon>Eukaryota</taxon>
        <taxon>Fungi</taxon>
        <taxon>Dikarya</taxon>
        <taxon>Ascomycota</taxon>
        <taxon>Pezizomycotina</taxon>
        <taxon>Eurotiomycetes</taxon>
        <taxon>Eurotiomycetidae</taxon>
        <taxon>Eurotiales</taxon>
        <taxon>Aspergillaceae</taxon>
        <taxon>Penicillium</taxon>
    </lineage>
</organism>
<gene>
    <name evidence="8" type="ORF">N7460_006707</name>
</gene>
<dbReference type="InterPro" id="IPR012337">
    <property type="entry name" value="RNaseH-like_sf"/>
</dbReference>
<evidence type="ECO:0000256" key="3">
    <source>
        <dbReference type="ARBA" id="ARBA00022771"/>
    </source>
</evidence>
<dbReference type="InterPro" id="IPR008906">
    <property type="entry name" value="HATC_C_dom"/>
</dbReference>
<evidence type="ECO:0000256" key="5">
    <source>
        <dbReference type="ARBA" id="ARBA00023242"/>
    </source>
</evidence>
<dbReference type="SUPFAM" id="SSF53098">
    <property type="entry name" value="Ribonuclease H-like"/>
    <property type="match status" value="1"/>
</dbReference>
<feature type="domain" description="HAT C-terminal dimerisation" evidence="7">
    <location>
        <begin position="561"/>
        <end position="633"/>
    </location>
</feature>
<keyword evidence="2" id="KW-0479">Metal-binding</keyword>
<evidence type="ECO:0000256" key="2">
    <source>
        <dbReference type="ARBA" id="ARBA00022723"/>
    </source>
</evidence>
<dbReference type="Proteomes" id="UP001219568">
    <property type="component" value="Unassembled WGS sequence"/>
</dbReference>
<accession>A0AAD6IC40</accession>
<sequence length="765" mass="86936">MSQLSDVYASSSFDGVQLDALQYLVPNDSLSQRESQSQLPESHFGSVPDLPDLPTYRSRVAPQAPDTLTRIKPDRINEYVVFTTTMTAEFIQWWLETDFGKKKRINWDVNRRAECWKGFQQVANAKDGKPGVICKRCRTILEHPTTNHTGTSSMQKHLDGLRCRQRIPKKGNIQQLLSDAAERRPAPTFTQQIWEQKTLNLITVSHLPFLFVEHQEFHDLLSYARLAPTPPSVPSRKVIRERLRDFVIEHQQETLQRLPSSARMSIALDCWTSPFQQAFMAITGYFLDQEWEYREVLLGFEPISGSHTGVNLGRVVLQILEKHQIADRILAVTTDNASNNKTLITAVNDSAKTLQQETDSTIVQVPCLAHVIQLSLIDLLGKIKASPKNDNAETEWSEDRVRSLRARQQKHEIADTLNKVRGLAVYINGSPQRKEAFLNLQSNNAGIRLLPIQDAAKEKLKKYYGETDDIEGNLYAIGTILAPSSKMEFFSTSDWDLDPEIGKDYRKEYRESLQSLFERYSQRVPSDMIQPTSQLLITESELERALDNDSSPRSIAPQYDELTKYLQSDTIKGSVRIFWKDHQREFPVLASIARDIMSIPATGAGVERLFNSARDVCHYRRGSLNPETIRDIMLYMCTTRFDIKEEQRLILQEYLLDHEIAASAEALDVQTHTFEAISDDEEEDVELRLDTPAAISIMQTTPNAPPLSAVAAGKRPAVTSSDEEDSDADRFANPEENLSLSFPDTQHRVSGRIRKKSRLLDGYIV</sequence>
<comment type="subcellular location">
    <subcellularLocation>
        <location evidence="1">Nucleus</location>
    </subcellularLocation>
</comment>
<reference evidence="8" key="2">
    <citation type="submission" date="2023-01" db="EMBL/GenBank/DDBJ databases">
        <authorList>
            <person name="Petersen C."/>
        </authorList>
    </citation>
    <scope>NUCLEOTIDE SEQUENCE</scope>
    <source>
        <strain evidence="8">IBT 15450</strain>
    </source>
</reference>
<comment type="caution">
    <text evidence="8">The sequence shown here is derived from an EMBL/GenBank/DDBJ whole genome shotgun (WGS) entry which is preliminary data.</text>
</comment>
<keyword evidence="3" id="KW-0863">Zinc-finger</keyword>
<dbReference type="InterPro" id="IPR052035">
    <property type="entry name" value="ZnF_BED_domain_contain"/>
</dbReference>
<dbReference type="GO" id="GO:0046983">
    <property type="term" value="F:protein dimerization activity"/>
    <property type="evidence" value="ECO:0007669"/>
    <property type="project" value="InterPro"/>
</dbReference>
<proteinExistence type="predicted"/>
<dbReference type="EMBL" id="JAQJZL010000005">
    <property type="protein sequence ID" value="KAJ6041317.1"/>
    <property type="molecule type" value="Genomic_DNA"/>
</dbReference>
<name>A0AAD6IC40_PENCN</name>
<keyword evidence="9" id="KW-1185">Reference proteome</keyword>
<dbReference type="AlphaFoldDB" id="A0AAD6IC40"/>
<keyword evidence="5" id="KW-0539">Nucleus</keyword>